<dbReference type="Gene3D" id="2.180.10.10">
    <property type="entry name" value="RHS repeat-associated core"/>
    <property type="match status" value="1"/>
</dbReference>
<gene>
    <name evidence="2" type="ORF">OD750_027250</name>
</gene>
<dbReference type="InterPro" id="IPR028994">
    <property type="entry name" value="Integrin_alpha_N"/>
</dbReference>
<dbReference type="InterPro" id="IPR022385">
    <property type="entry name" value="Rhs_assc_core"/>
</dbReference>
<feature type="compositionally biased region" description="Pro residues" evidence="1">
    <location>
        <begin position="2151"/>
        <end position="2166"/>
    </location>
</feature>
<keyword evidence="3" id="KW-1185">Reference proteome</keyword>
<reference evidence="2" key="1">
    <citation type="submission" date="2023-02" db="EMBL/GenBank/DDBJ databases">
        <title>Tahibacter soli sp. nov. isolated from soil.</title>
        <authorList>
            <person name="Baek J.H."/>
            <person name="Lee J.K."/>
            <person name="Choi D.G."/>
            <person name="Jeon C.O."/>
        </authorList>
    </citation>
    <scope>NUCLEOTIDE SEQUENCE</scope>
    <source>
        <strain evidence="2">BL</strain>
    </source>
</reference>
<dbReference type="Proteomes" id="UP001139971">
    <property type="component" value="Unassembled WGS sequence"/>
</dbReference>
<comment type="caution">
    <text evidence="2">The sequence shown here is derived from an EMBL/GenBank/DDBJ whole genome shotgun (WGS) entry which is preliminary data.</text>
</comment>
<proteinExistence type="predicted"/>
<feature type="compositionally biased region" description="Low complexity" evidence="1">
    <location>
        <begin position="2141"/>
        <end position="2150"/>
    </location>
</feature>
<dbReference type="SUPFAM" id="SSF69318">
    <property type="entry name" value="Integrin alpha N-terminal domain"/>
    <property type="match status" value="2"/>
</dbReference>
<dbReference type="NCBIfam" id="TIGR03696">
    <property type="entry name" value="Rhs_assc_core"/>
    <property type="match status" value="1"/>
</dbReference>
<sequence length="2405" mass="253010">MSTAPAQLAPVSGSHYAARPTDTGFAGAVTAGGDYAVDVPLDFSPADPALPIPVGVVHGGRNVGAAGLGWDVPLSFVVRETTMARRRPEVSGGSAHGHERWSLTLLGERIDLVRNATDTLWIAASDHPQLEVREVNAQTLVAYDGDGRSYTFDNRRTNGAPLAGGNLYLLTRIADASGRSVRLEYATPDVALPGGGNGVQLDLARVRYNAHPTTPDCYKNEVVLQYDAPAAAPLSLSIAGGSVLARASKLATIGVNAAADCAATPTRLRTWRFDYTDAQTHQDKPDTDTGLPRLRAVTMTGRAGTPEADVVLPVAAYAYGSVVDPATRVITYQKAQPVNPPIHTGAHTFDFGIGYTTTNASSAPHGPHEVVYDLTTDQNLIDLNGDGRADFYDETGFYRNVPAAGGISQLLPGTRESWVDMRERIESRQMNAPTHPPGTAQIVGGNDTLRQVIDMNADGRLDVVEAGVPDDDHWTIHLNAPSEWDAKAITWRNVVVSIDAPRNALAATGANISRLPLARVTLLPQLFAHCWYWESRWKEDSLAGCSDIPAGASLPKTITEFALRDVNGDGYPDFVYNASPVNVVDPVAKPPIPTDPFPLQRASTTVSPDMQGSRDVRVLMNVAGTHLAANGALFAATPITLEAGGTNGCGIERWEPDPAFVPAPTTFAPVNQLCGFADVNGDGLADRVTTSTQNGTFVSKAMLGTGDAAQPFAAGAAVTLPGVIGATRTNLTQGPAGGWEPVCGAPNQAFSDTQRTRGLRDVNGDGIPDYINGATVAMGTGAGYAPAVTVSSPVGLELSLERTACPTVYRSTPRGLYDIDGDGQPEVIDMVGTGSPHWEVYQIKRPRPQWELAATPSAPEAGRLVSIDNGYGAYTRIAYQSAKDDTYSRHDVPFAEIVATLVAVTDATGVPLVETVRHAYGYATQYFDPAADAFVFAGYARTVQAQRTVDGSPNLGMATISDAYEIEPFVPGTNAALRLARYANVGRVHDVTRLAGALGDLANPWALLMTDTGRDARRVGGTHYAWDLRLLPAGKGPAANAPCVDMMYPYDYAASLADALSATDDACTKNAFVFQTNRTDWTGSPGTASPAALSPNVVATNTTVKAQDVDDLGRVAAIAENNDLNRGDDDRCVQVAYANPPSAAARPRVINAVSQRTVTNCAASPVTLTKQQWEYDALPAGQATKGYATAHIATRLDENGVPVPGADGASAVRRFDAVRDARGNATSVRRVRDDGAVRTVTTTFDAFGLASTGISVAATNADGTALPLQASGVARDPLTLDVLAATEPNGSRAETAYDGFGRLRQSGAVPVSGTAGVLATTTYQGYAVGETGGRRIVEKSFADPVPAATASVAAGRTRTAIVDSLGRAQRTEVQLGADYGNQVLVVGFRTFDGQGRVRFDADPFLSTDPGLTAYGTTHFFNADGSPFCDVRGAGMRQPKSAWQTDESQQIYPTCYTRTYQSYRRTDAVQPADALLPGSAQAGVTWATTVSATGRPLVRTVTRATGGLWTVLEKTQFTSDALDRLVKMRRYRNPGAETEPVDTAWHYDSFGLATRIEEQGNATQHRRYDSWGALVRTQRCDDGVSVAPCPASDRRQLFRHDALGRVLHSEERSGGSGDADGTLDADTVNDYTYDAPATFVSRLAPTYVLGRLASASSPTTQVSLSYDALGRINGRGYNDRHGNTNVERHDWHGDGTEAALRLILNDNGFKTEQVTYGYDSAGRPASAVYTDGTLPQPLYAAPANGVDALGRVLQAQYGAATYSASYAPGGRRVPDYVRVDGAGSAYRETGFPVVFGVPAFDPVGRERLRTERVNGAPTDIAALYDPQGRLSASTRSVASAAMPSLSFSYDALGNLTAQTEPGQPSSANAVTLGYAASGDRDRLCAIAFGAAPLPAACNVQYDGMGNVLAEPSRTGQRTFTYYGSGRVKTAKANGSEAVFKYDGTGNLQTLTVTGATDARNDRRLGALLRVRNETAGGATKSVMTRRIPLPGAAATRHGATGPWTFTFGEARGNRFAVDASGAFLQDVDYQAFGTANATGAVPGTPQYDNRQWNGGDALNALGLVQLGARLYDPAIGRFLSRDPMFDPNNPNPYAFAANDPVNASDPGGNTIVFGGLDLLYRIEGNVSGWAIEASIAQPTETAGPSGSSGPAPSQPVAPPAPPAPLPSPGLSVPPIVDTGGGAILMPPLSGAPGSWNNTLTLFGSVSTGSASVPDVAGTSGANDAPRPSPNLSSPRVPDRSSGADDWVEAIRKFRARTKQPPSDDAGPHTDGPVEVFATFELELGDAFWDERRNLIAHGGIRRPSAVLGRASGGWSYEFAFGIGDDGEGFKAVGAGPWARVDVGPVNLTTAGVAYWANGNNSHVAGEASLNVRVAEGVFLKLAGTHAWAFSGGPAHDSVGVGIGFGR</sequence>
<dbReference type="EMBL" id="JAOVZO020000023">
    <property type="protein sequence ID" value="MDC8016241.1"/>
    <property type="molecule type" value="Genomic_DNA"/>
</dbReference>
<name>A0A9X4BKK6_9GAMM</name>
<accession>A0A9X4BKK6</accession>
<dbReference type="RefSeq" id="WP_263542480.1">
    <property type="nucleotide sequence ID" value="NZ_JAOVZO020000023.1"/>
</dbReference>
<evidence type="ECO:0000256" key="1">
    <source>
        <dbReference type="SAM" id="MobiDB-lite"/>
    </source>
</evidence>
<organism evidence="2 3">
    <name type="scientific">Tahibacter soli</name>
    <dbReference type="NCBI Taxonomy" id="2983605"/>
    <lineage>
        <taxon>Bacteria</taxon>
        <taxon>Pseudomonadati</taxon>
        <taxon>Pseudomonadota</taxon>
        <taxon>Gammaproteobacteria</taxon>
        <taxon>Lysobacterales</taxon>
        <taxon>Rhodanobacteraceae</taxon>
        <taxon>Tahibacter</taxon>
    </lineage>
</organism>
<feature type="region of interest" description="Disordered" evidence="1">
    <location>
        <begin position="2212"/>
        <end position="2243"/>
    </location>
</feature>
<dbReference type="InterPro" id="IPR050708">
    <property type="entry name" value="T6SS_VgrG/RHS"/>
</dbReference>
<evidence type="ECO:0000313" key="3">
    <source>
        <dbReference type="Proteomes" id="UP001139971"/>
    </source>
</evidence>
<protein>
    <submittedName>
        <fullName evidence="2">RHS repeat-associated core domain-containing protein</fullName>
    </submittedName>
</protein>
<dbReference type="PANTHER" id="PTHR32305">
    <property type="match status" value="1"/>
</dbReference>
<dbReference type="PANTHER" id="PTHR32305:SF15">
    <property type="entry name" value="PROTEIN RHSA-RELATED"/>
    <property type="match status" value="1"/>
</dbReference>
<feature type="region of interest" description="Disordered" evidence="1">
    <location>
        <begin position="2138"/>
        <end position="2173"/>
    </location>
</feature>
<evidence type="ECO:0000313" key="2">
    <source>
        <dbReference type="EMBL" id="MDC8016241.1"/>
    </source>
</evidence>